<evidence type="ECO:0008006" key="4">
    <source>
        <dbReference type="Google" id="ProtNLM"/>
    </source>
</evidence>
<dbReference type="AlphaFoldDB" id="A0A9P0NH94"/>
<organism evidence="2 3">
    <name type="scientific">Aphis gossypii</name>
    <name type="common">Cotton aphid</name>
    <dbReference type="NCBI Taxonomy" id="80765"/>
    <lineage>
        <taxon>Eukaryota</taxon>
        <taxon>Metazoa</taxon>
        <taxon>Ecdysozoa</taxon>
        <taxon>Arthropoda</taxon>
        <taxon>Hexapoda</taxon>
        <taxon>Insecta</taxon>
        <taxon>Pterygota</taxon>
        <taxon>Neoptera</taxon>
        <taxon>Paraneoptera</taxon>
        <taxon>Hemiptera</taxon>
        <taxon>Sternorrhyncha</taxon>
        <taxon>Aphidomorpha</taxon>
        <taxon>Aphidoidea</taxon>
        <taxon>Aphididae</taxon>
        <taxon>Aphidini</taxon>
        <taxon>Aphis</taxon>
        <taxon>Aphis</taxon>
    </lineage>
</organism>
<protein>
    <recommendedName>
        <fullName evidence="4">Tc1-like transposase DDE domain-containing protein</fullName>
    </recommendedName>
</protein>
<dbReference type="Proteomes" id="UP001154329">
    <property type="component" value="Chromosome 2"/>
</dbReference>
<dbReference type="EMBL" id="OU899035">
    <property type="protein sequence ID" value="CAH1726144.1"/>
    <property type="molecule type" value="Genomic_DNA"/>
</dbReference>
<evidence type="ECO:0000313" key="2">
    <source>
        <dbReference type="EMBL" id="CAH1726144.1"/>
    </source>
</evidence>
<evidence type="ECO:0000256" key="1">
    <source>
        <dbReference type="SAM" id="MobiDB-lite"/>
    </source>
</evidence>
<reference evidence="2" key="2">
    <citation type="submission" date="2022-10" db="EMBL/GenBank/DDBJ databases">
        <authorList>
            <consortium name="ENA_rothamsted_submissions"/>
            <consortium name="culmorum"/>
            <person name="King R."/>
        </authorList>
    </citation>
    <scope>NUCLEOTIDE SEQUENCE</scope>
</reference>
<sequence length="246" mass="28602">MVSAEPEAGPSKPSFTSPRKQYKRAKYATDIDDFDADIVRRTIHEFYDNREYPTSTKLLSKYHEKTNYKGSKTSMWRIFKSLHFKYKKCNDGRKFLMERNDIVAMRVKFLRTMCNLRHNNDTHPVVYLDETWVNQNHTRGYIWQNEQNSEGLKVPTGKGSRLIICHAGSSSFGFVAGSKLVFRCQSGTSVDYHTQMNSAIFKEWFIQMLKHLEEPSIIVIDNASYHSTTTINYRSQTPKNLIFNSG</sequence>
<dbReference type="Gene3D" id="3.30.420.10">
    <property type="entry name" value="Ribonuclease H-like superfamily/Ribonuclease H"/>
    <property type="match status" value="1"/>
</dbReference>
<accession>A0A9P0NH94</accession>
<reference evidence="2" key="1">
    <citation type="submission" date="2022-02" db="EMBL/GenBank/DDBJ databases">
        <authorList>
            <person name="King R."/>
        </authorList>
    </citation>
    <scope>NUCLEOTIDE SEQUENCE</scope>
</reference>
<dbReference type="PANTHER" id="PTHR33939">
    <property type="entry name" value="PROTEIN CBG22215"/>
    <property type="match status" value="1"/>
</dbReference>
<feature type="region of interest" description="Disordered" evidence="1">
    <location>
        <begin position="1"/>
        <end position="21"/>
    </location>
</feature>
<evidence type="ECO:0000313" key="3">
    <source>
        <dbReference type="Proteomes" id="UP001154329"/>
    </source>
</evidence>
<keyword evidence="3" id="KW-1185">Reference proteome</keyword>
<dbReference type="InterPro" id="IPR036397">
    <property type="entry name" value="RNaseH_sf"/>
</dbReference>
<proteinExistence type="predicted"/>
<dbReference type="GO" id="GO:0003676">
    <property type="term" value="F:nucleic acid binding"/>
    <property type="evidence" value="ECO:0007669"/>
    <property type="project" value="InterPro"/>
</dbReference>
<name>A0A9P0NH94_APHGO</name>
<gene>
    <name evidence="2" type="ORF">APHIGO_LOCUS7083</name>
</gene>
<dbReference type="PANTHER" id="PTHR33939:SF1">
    <property type="entry name" value="DUF4371 DOMAIN-CONTAINING PROTEIN"/>
    <property type="match status" value="1"/>
</dbReference>